<keyword evidence="2" id="KW-1185">Reference proteome</keyword>
<organism evidence="1 2">
    <name type="scientific">Candida boidinii</name>
    <name type="common">Yeast</name>
    <dbReference type="NCBI Taxonomy" id="5477"/>
    <lineage>
        <taxon>Eukaryota</taxon>
        <taxon>Fungi</taxon>
        <taxon>Dikarya</taxon>
        <taxon>Ascomycota</taxon>
        <taxon>Saccharomycotina</taxon>
        <taxon>Pichiomycetes</taxon>
        <taxon>Pichiales</taxon>
        <taxon>Pichiaceae</taxon>
        <taxon>Ogataea</taxon>
        <taxon>Ogataea/Candida clade</taxon>
    </lineage>
</organism>
<dbReference type="Proteomes" id="UP001165120">
    <property type="component" value="Unassembled WGS sequence"/>
</dbReference>
<dbReference type="EMBL" id="BSXN01001022">
    <property type="protein sequence ID" value="GME71165.1"/>
    <property type="molecule type" value="Genomic_DNA"/>
</dbReference>
<protein>
    <submittedName>
        <fullName evidence="1">Unnamed protein product</fullName>
    </submittedName>
</protein>
<name>A0A9W6SZS1_CANBO</name>
<dbReference type="AlphaFoldDB" id="A0A9W6SZS1"/>
<gene>
    <name evidence="1" type="ORF">Cboi02_000310900</name>
</gene>
<comment type="caution">
    <text evidence="1">The sequence shown here is derived from an EMBL/GenBank/DDBJ whole genome shotgun (WGS) entry which is preliminary data.</text>
</comment>
<sequence length="69" mass="7743">MLDYNVLQKLNDISDPFPDSVPIETADLLKNIAVIFTSNEAVKDFIKLDEKGKPLSLDNADQEMLGLMF</sequence>
<evidence type="ECO:0000313" key="1">
    <source>
        <dbReference type="EMBL" id="GME71165.1"/>
    </source>
</evidence>
<proteinExistence type="predicted"/>
<accession>A0A9W6SZS1</accession>
<reference evidence="1" key="1">
    <citation type="submission" date="2023-04" db="EMBL/GenBank/DDBJ databases">
        <title>Candida boidinii NBRC 10035.</title>
        <authorList>
            <person name="Ichikawa N."/>
            <person name="Sato H."/>
            <person name="Tonouchi N."/>
        </authorList>
    </citation>
    <scope>NUCLEOTIDE SEQUENCE</scope>
    <source>
        <strain evidence="1">NBRC 10035</strain>
    </source>
</reference>
<evidence type="ECO:0000313" key="2">
    <source>
        <dbReference type="Proteomes" id="UP001165120"/>
    </source>
</evidence>